<dbReference type="InterPro" id="IPR004509">
    <property type="entry name" value="Competence_ComEA_HhH"/>
</dbReference>
<feature type="domain" description="Helix-hairpin-helix DNA-binding motif class 1" evidence="2">
    <location>
        <begin position="199"/>
        <end position="218"/>
    </location>
</feature>
<dbReference type="SMART" id="SM00278">
    <property type="entry name" value="HhH1"/>
    <property type="match status" value="2"/>
</dbReference>
<dbReference type="NCBIfam" id="TIGR00426">
    <property type="entry name" value="competence protein ComEA helix-hairpin-helix repeat region"/>
    <property type="match status" value="1"/>
</dbReference>
<dbReference type="EMBL" id="CP147404">
    <property type="protein sequence ID" value="WXB92098.1"/>
    <property type="molecule type" value="Genomic_DNA"/>
</dbReference>
<sequence>MDVKAWLEKYKTHALIAAGVCVFGLYQLSEEEEPPPEPFAIEEATPPLQEKVTTAPTEVKAPEQPQTVTVDIKGAVKMPGIYSLSSEERINDAVAKAGGFQKEADRTTVNLAQKLQDEMVIYIPKVGEEPPVQAATAPGTSGVSSGAQTASSSGAEQGGGININTATSAELQELPGIGEAKAQAIIDYRETTGAFAQPEDLKNVTGIGDKTFEKLQPLITIN</sequence>
<evidence type="ECO:0000256" key="1">
    <source>
        <dbReference type="SAM" id="MobiDB-lite"/>
    </source>
</evidence>
<name>A0ABZ2N301_9BACI</name>
<feature type="region of interest" description="Disordered" evidence="1">
    <location>
        <begin position="132"/>
        <end position="162"/>
    </location>
</feature>
<dbReference type="InterPro" id="IPR003583">
    <property type="entry name" value="Hlx-hairpin-Hlx_DNA-bd_motif"/>
</dbReference>
<dbReference type="Pfam" id="PF12836">
    <property type="entry name" value="HHH_3"/>
    <property type="match status" value="1"/>
</dbReference>
<dbReference type="RefSeq" id="WP_338750252.1">
    <property type="nucleotide sequence ID" value="NZ_CP147404.1"/>
</dbReference>
<dbReference type="SUPFAM" id="SSF47781">
    <property type="entry name" value="RuvA domain 2-like"/>
    <property type="match status" value="1"/>
</dbReference>
<dbReference type="Gene3D" id="3.10.560.10">
    <property type="entry name" value="Outer membrane lipoprotein wza domain like"/>
    <property type="match status" value="1"/>
</dbReference>
<gene>
    <name evidence="3" type="ORF">WDJ61_12640</name>
</gene>
<proteinExistence type="predicted"/>
<protein>
    <submittedName>
        <fullName evidence="3">Helix-hairpin-helix domain-containing protein</fullName>
    </submittedName>
</protein>
<keyword evidence="4" id="KW-1185">Reference proteome</keyword>
<dbReference type="PANTHER" id="PTHR21180:SF32">
    <property type="entry name" value="ENDONUCLEASE_EXONUCLEASE_PHOSPHATASE FAMILY DOMAIN-CONTAINING PROTEIN 1"/>
    <property type="match status" value="1"/>
</dbReference>
<dbReference type="Gene3D" id="1.10.150.320">
    <property type="entry name" value="Photosystem II 12 kDa extrinsic protein"/>
    <property type="match status" value="1"/>
</dbReference>
<organism evidence="3 4">
    <name type="scientific">Bacillus kandeliae</name>
    <dbReference type="NCBI Taxonomy" id="3129297"/>
    <lineage>
        <taxon>Bacteria</taxon>
        <taxon>Bacillati</taxon>
        <taxon>Bacillota</taxon>
        <taxon>Bacilli</taxon>
        <taxon>Bacillales</taxon>
        <taxon>Bacillaceae</taxon>
        <taxon>Bacillus</taxon>
    </lineage>
</organism>
<dbReference type="PANTHER" id="PTHR21180">
    <property type="entry name" value="ENDONUCLEASE/EXONUCLEASE/PHOSPHATASE FAMILY DOMAIN-CONTAINING PROTEIN 1"/>
    <property type="match status" value="1"/>
</dbReference>
<evidence type="ECO:0000313" key="4">
    <source>
        <dbReference type="Proteomes" id="UP001387364"/>
    </source>
</evidence>
<feature type="domain" description="Helix-hairpin-helix DNA-binding motif class 1" evidence="2">
    <location>
        <begin position="169"/>
        <end position="188"/>
    </location>
</feature>
<dbReference type="Pfam" id="PF10531">
    <property type="entry name" value="SLBB"/>
    <property type="match status" value="1"/>
</dbReference>
<evidence type="ECO:0000259" key="2">
    <source>
        <dbReference type="SMART" id="SM00278"/>
    </source>
</evidence>
<dbReference type="Proteomes" id="UP001387364">
    <property type="component" value="Chromosome"/>
</dbReference>
<dbReference type="InterPro" id="IPR019554">
    <property type="entry name" value="Soluble_ligand-bd"/>
</dbReference>
<reference evidence="3 4" key="1">
    <citation type="submission" date="2024-02" db="EMBL/GenBank/DDBJ databases">
        <title>Seven novel Bacillus-like species.</title>
        <authorList>
            <person name="Liu G."/>
        </authorList>
    </citation>
    <scope>NUCLEOTIDE SEQUENCE [LARGE SCALE GENOMIC DNA]</scope>
    <source>
        <strain evidence="3 4">FJAT-52991</strain>
    </source>
</reference>
<evidence type="ECO:0000313" key="3">
    <source>
        <dbReference type="EMBL" id="WXB92098.1"/>
    </source>
</evidence>
<dbReference type="InterPro" id="IPR051675">
    <property type="entry name" value="Endo/Exo/Phosphatase_dom_1"/>
</dbReference>
<accession>A0ABZ2N301</accession>
<feature type="compositionally biased region" description="Low complexity" evidence="1">
    <location>
        <begin position="139"/>
        <end position="155"/>
    </location>
</feature>
<dbReference type="InterPro" id="IPR010994">
    <property type="entry name" value="RuvA_2-like"/>
</dbReference>